<dbReference type="PANTHER" id="PTHR33490">
    <property type="entry name" value="BLR5614 PROTEIN-RELATED"/>
    <property type="match status" value="1"/>
</dbReference>
<evidence type="ECO:0000259" key="2">
    <source>
        <dbReference type="SMART" id="SM00460"/>
    </source>
</evidence>
<keyword evidence="4" id="KW-1185">Reference proteome</keyword>
<dbReference type="AlphaFoldDB" id="A0A0A8K747"/>
<dbReference type="PANTHER" id="PTHR33490:SF1">
    <property type="entry name" value="SLL1233 PROTEIN"/>
    <property type="match status" value="1"/>
</dbReference>
<organism evidence="3 4">
    <name type="scientific">Methyloceanibacter caenitepidi</name>
    <dbReference type="NCBI Taxonomy" id="1384459"/>
    <lineage>
        <taxon>Bacteria</taxon>
        <taxon>Pseudomonadati</taxon>
        <taxon>Pseudomonadota</taxon>
        <taxon>Alphaproteobacteria</taxon>
        <taxon>Hyphomicrobiales</taxon>
        <taxon>Hyphomicrobiaceae</taxon>
        <taxon>Methyloceanibacter</taxon>
    </lineage>
</organism>
<evidence type="ECO:0000313" key="4">
    <source>
        <dbReference type="Proteomes" id="UP000031643"/>
    </source>
</evidence>
<dbReference type="Pfam" id="PF08379">
    <property type="entry name" value="Bact_transglu_N"/>
    <property type="match status" value="1"/>
</dbReference>
<dbReference type="Pfam" id="PF09899">
    <property type="entry name" value="DUF2126"/>
    <property type="match status" value="1"/>
</dbReference>
<dbReference type="KEGG" id="mcg:GL4_3195"/>
<feature type="region of interest" description="Disordered" evidence="1">
    <location>
        <begin position="558"/>
        <end position="582"/>
    </location>
</feature>
<dbReference type="HOGENOM" id="CLU_008973_4_0_5"/>
<name>A0A0A8K747_9HYPH</name>
<sequence length="1088" mass="122214">MIRLRPAAHSRTQIRSYSLSVTPRQHFINWQQDPHGNWLARLVFPEKTTEFSVEVNLTANLSTVNPFDFFVESYAEAYPFAYPQELRMDLAAYLSDAQPGPRVAAFLKELPTDAERTVFFLVDLNHELQRRIRYVIRMEAGVQTPEETLALGSGSCRDSAWLLVNIARHLGLAARFVSGYLIQLKADVDPIEGPMGTDKDFCDLHAWAEIYIPGAGWVGFDATSGLLCGEGHIPLAAAPHYQSAAPITGTVDAASANFAFEMRVDRIHEAPRVTKPFSDEAWEKLDALGEAVDRDLVANDVRLTMGGEPTFVSIDDFESAEWNTSAVGPTKRGLADTLMRKLRKRFAPNGFLHYGQGKWYPGEVLPRWAFALYWRKDGEPIWGDMSLLAQERQPEETVRTKDEAKALIAEAKALAEDLAERVGVGAEYTLPAFEDPVYWAAKEAELPENIDPTDPELDNPEMRARMVRLLEGGLSEPAGFVLPIQRWQSKASDARWRSEHWTFRRGRLFLMPGDSAAGFRLPLASLPFIPEEDYPYIYPEDPSIPRDPLPSREQIEDVLPAAKASPTRGTERQKKTEQEKNRNAVRTAVTIEPRDGVLRVFMPPVERLEDYLELLTAVEQSAKAIGVSVQIEGYAPPDDPRLNVIKVTPDPGVIEVNVHPASGWREAVEITTDLYEVARQTRLGTDKYMIDGRHVGTGGGNHVVIGGATPDDSPFLRRPDLLRSLVLYWQRHPSLSYLFSGLFIGPTSQAPRMDEARHDGLYELEIALELMPDGEAHVQPWLTDRLFRNVLADVTGNTHRAEICIDKLYSPDSATGRLGLVEFRSFEMPPDARMSLAQQLLIRALISMFWKEPQRGRFVRWGTALHDRFMLPHYVWQDFLGVLGDLEQAGYRFDPQWFKAQWEFRFPFYGRVDYSGVGLELRQALEPWHVLAEESTPVGTSRFVDSSVERLQVKASHLVPERHVITCNGRRVPMTGTGEKGEAVGGVRFKAWQPISGLHPTIPVQAPLTFDLVDSWNGRSLGGCVYHVAHPGGRSHDTFPVNSYEAEARRLARFQDHGHTAGVVDLPAEEPAGEFPLTLDLRRSARRS</sequence>
<evidence type="ECO:0000256" key="1">
    <source>
        <dbReference type="SAM" id="MobiDB-lite"/>
    </source>
</evidence>
<dbReference type="InterPro" id="IPR018667">
    <property type="entry name" value="DUF2126"/>
</dbReference>
<gene>
    <name evidence="3" type="ORF">GL4_3195</name>
</gene>
<dbReference type="Proteomes" id="UP000031643">
    <property type="component" value="Chromosome"/>
</dbReference>
<dbReference type="InterPro" id="IPR013589">
    <property type="entry name" value="Bac_transglu_N"/>
</dbReference>
<dbReference type="SUPFAM" id="SSF54001">
    <property type="entry name" value="Cysteine proteinases"/>
    <property type="match status" value="1"/>
</dbReference>
<accession>A0A0A8K747</accession>
<dbReference type="Pfam" id="PF01841">
    <property type="entry name" value="Transglut_core"/>
    <property type="match status" value="1"/>
</dbReference>
<dbReference type="InterPro" id="IPR002931">
    <property type="entry name" value="Transglutaminase-like"/>
</dbReference>
<reference evidence="3 4" key="1">
    <citation type="submission" date="2014-09" db="EMBL/GenBank/DDBJ databases">
        <title>Genome sequencing of Methyloceanibacter caenitepidi Gela4.</title>
        <authorList>
            <person name="Takeuchi M."/>
            <person name="Susumu S."/>
            <person name="Kamagata Y."/>
            <person name="Oshima K."/>
            <person name="Hattori M."/>
            <person name="Iwasaki W."/>
        </authorList>
    </citation>
    <scope>NUCLEOTIDE SEQUENCE [LARGE SCALE GENOMIC DNA]</scope>
    <source>
        <strain evidence="3 4">Gela4</strain>
    </source>
</reference>
<feature type="domain" description="Transglutaminase-like" evidence="2">
    <location>
        <begin position="148"/>
        <end position="224"/>
    </location>
</feature>
<evidence type="ECO:0000313" key="3">
    <source>
        <dbReference type="EMBL" id="BAQ18626.1"/>
    </source>
</evidence>
<protein>
    <submittedName>
        <fullName evidence="3">Large protein containing transglutaminase-like domain</fullName>
    </submittedName>
</protein>
<dbReference type="EMBL" id="AP014648">
    <property type="protein sequence ID" value="BAQ18626.1"/>
    <property type="molecule type" value="Genomic_DNA"/>
</dbReference>
<feature type="compositionally biased region" description="Basic and acidic residues" evidence="1">
    <location>
        <begin position="569"/>
        <end position="582"/>
    </location>
</feature>
<dbReference type="STRING" id="1384459.GL4_3195"/>
<proteinExistence type="predicted"/>
<dbReference type="InterPro" id="IPR038765">
    <property type="entry name" value="Papain-like_cys_pep_sf"/>
</dbReference>
<dbReference type="Gene3D" id="3.10.620.30">
    <property type="match status" value="1"/>
</dbReference>
<dbReference type="SMART" id="SM00460">
    <property type="entry name" value="TGc"/>
    <property type="match status" value="1"/>
</dbReference>